<reference evidence="1" key="1">
    <citation type="journal article" date="2021" name="PeerJ">
        <title>Extensive microbial diversity within the chicken gut microbiome revealed by metagenomics and culture.</title>
        <authorList>
            <person name="Gilroy R."/>
            <person name="Ravi A."/>
            <person name="Getino M."/>
            <person name="Pursley I."/>
            <person name="Horton D.L."/>
            <person name="Alikhan N.F."/>
            <person name="Baker D."/>
            <person name="Gharbi K."/>
            <person name="Hall N."/>
            <person name="Watson M."/>
            <person name="Adriaenssens E.M."/>
            <person name="Foster-Nyarko E."/>
            <person name="Jarju S."/>
            <person name="Secka A."/>
            <person name="Antonio M."/>
            <person name="Oren A."/>
            <person name="Chaudhuri R.R."/>
            <person name="La Ragione R."/>
            <person name="Hildebrand F."/>
            <person name="Pallen M.J."/>
        </authorList>
    </citation>
    <scope>NUCLEOTIDE SEQUENCE</scope>
    <source>
        <strain evidence="1">CHK171-7178</strain>
    </source>
</reference>
<evidence type="ECO:0000313" key="2">
    <source>
        <dbReference type="Proteomes" id="UP000698173"/>
    </source>
</evidence>
<comment type="caution">
    <text evidence="1">The sequence shown here is derived from an EMBL/GenBank/DDBJ whole genome shotgun (WGS) entry which is preliminary data.</text>
</comment>
<sequence>MKMREGSFIELKKIWLVVLSLLLLLCTACQKSDSVVTKKNEVSSEKAVELAANWATTVSLVQAGGVYSEGEYERFNYKGETYRYMASYLDTKKELRAELEKSVTKKVARKFMKEHRFIKHERRLAQLEADEGSLLQWGVATAKEVKSKKNKSVFELSVPVGYTGTFDKFEVTYEYVKKSGWRISKLPEYKK</sequence>
<dbReference type="Gene3D" id="3.10.450.420">
    <property type="match status" value="1"/>
</dbReference>
<reference evidence="1" key="2">
    <citation type="submission" date="2021-09" db="EMBL/GenBank/DDBJ databases">
        <authorList>
            <person name="Gilroy R."/>
        </authorList>
    </citation>
    <scope>NUCLEOTIDE SEQUENCE</scope>
    <source>
        <strain evidence="1">CHK171-7178</strain>
    </source>
</reference>
<name>A0A921G1P8_SPOPS</name>
<organism evidence="1 2">
    <name type="scientific">Sporosarcina psychrophila</name>
    <name type="common">Bacillus psychrophilus</name>
    <dbReference type="NCBI Taxonomy" id="1476"/>
    <lineage>
        <taxon>Bacteria</taxon>
        <taxon>Bacillati</taxon>
        <taxon>Bacillota</taxon>
        <taxon>Bacilli</taxon>
        <taxon>Bacillales</taxon>
        <taxon>Caryophanaceae</taxon>
        <taxon>Sporosarcina</taxon>
    </lineage>
</organism>
<dbReference type="InterPro" id="IPR031841">
    <property type="entry name" value="Endopep_inhib"/>
</dbReference>
<proteinExistence type="predicted"/>
<gene>
    <name evidence="1" type="ORF">K8V56_19000</name>
</gene>
<dbReference type="Pfam" id="PF16800">
    <property type="entry name" value="Endopep_inhib"/>
    <property type="match status" value="1"/>
</dbReference>
<dbReference type="AlphaFoldDB" id="A0A921G1P8"/>
<protein>
    <submittedName>
        <fullName evidence="1">IseA DL-endopeptidase inhibitor family protein</fullName>
    </submittedName>
</protein>
<dbReference type="EMBL" id="DYWT01000283">
    <property type="protein sequence ID" value="HJF33860.1"/>
    <property type="molecule type" value="Genomic_DNA"/>
</dbReference>
<evidence type="ECO:0000313" key="1">
    <source>
        <dbReference type="EMBL" id="HJF33860.1"/>
    </source>
</evidence>
<dbReference type="InterPro" id="IPR053749">
    <property type="entry name" value="TA_system-associated_sf"/>
</dbReference>
<dbReference type="Proteomes" id="UP000698173">
    <property type="component" value="Unassembled WGS sequence"/>
</dbReference>
<accession>A0A921G1P8</accession>